<dbReference type="Pfam" id="PF13424">
    <property type="entry name" value="TPR_12"/>
    <property type="match status" value="1"/>
</dbReference>
<dbReference type="PRINTS" id="PR00364">
    <property type="entry name" value="DISEASERSIST"/>
</dbReference>
<evidence type="ECO:0000256" key="2">
    <source>
        <dbReference type="SAM" id="Coils"/>
    </source>
</evidence>
<evidence type="ECO:0000259" key="3">
    <source>
        <dbReference type="Pfam" id="PF12770"/>
    </source>
</evidence>
<evidence type="ECO:0000259" key="4">
    <source>
        <dbReference type="Pfam" id="PF13401"/>
    </source>
</evidence>
<keyword evidence="2" id="KW-0175">Coiled coil</keyword>
<dbReference type="PANTHER" id="PTHR46082">
    <property type="entry name" value="ATP/GTP-BINDING PROTEIN-RELATED"/>
    <property type="match status" value="1"/>
</dbReference>
<dbReference type="PANTHER" id="PTHR46082:SF6">
    <property type="entry name" value="AAA+ ATPASE DOMAIN-CONTAINING PROTEIN-RELATED"/>
    <property type="match status" value="1"/>
</dbReference>
<reference evidence="6" key="1">
    <citation type="submission" date="2023-06" db="EMBL/GenBank/DDBJ databases">
        <title>Uncultivated large filamentous bacteria from sulfidic sediments reveal new species and different genomic features in energy metabolism and defense.</title>
        <authorList>
            <person name="Fonseca A."/>
        </authorList>
    </citation>
    <scope>NUCLEOTIDE SEQUENCE</scope>
    <source>
        <strain evidence="6">HSG4</strain>
    </source>
</reference>
<dbReference type="EMBL" id="JAUCGM010000013">
    <property type="protein sequence ID" value="MDM8561865.1"/>
    <property type="molecule type" value="Genomic_DNA"/>
</dbReference>
<evidence type="ECO:0000256" key="1">
    <source>
        <dbReference type="PROSITE-ProRule" id="PRU00339"/>
    </source>
</evidence>
<dbReference type="InterPro" id="IPR053137">
    <property type="entry name" value="NLR-like"/>
</dbReference>
<accession>A0ABT7VQC3</accession>
<proteinExistence type="predicted"/>
<keyword evidence="7" id="KW-1185">Reference proteome</keyword>
<dbReference type="SMART" id="SM00028">
    <property type="entry name" value="TPR"/>
    <property type="match status" value="3"/>
</dbReference>
<feature type="coiled-coil region" evidence="2">
    <location>
        <begin position="17"/>
        <end position="44"/>
    </location>
</feature>
<gene>
    <name evidence="6" type="ORF">QUF54_00760</name>
</gene>
<keyword evidence="1" id="KW-0802">TPR repeat</keyword>
<evidence type="ECO:0000313" key="7">
    <source>
        <dbReference type="Proteomes" id="UP001171945"/>
    </source>
</evidence>
<dbReference type="Pfam" id="PF12770">
    <property type="entry name" value="CHAT"/>
    <property type="match status" value="1"/>
</dbReference>
<dbReference type="SUPFAM" id="SSF52540">
    <property type="entry name" value="P-loop containing nucleoside triphosphate hydrolases"/>
    <property type="match status" value="1"/>
</dbReference>
<protein>
    <submittedName>
        <fullName evidence="6">Tetratricopeptide repeat protein</fullName>
    </submittedName>
</protein>
<feature type="domain" description="ORC1/DEAH AAA+ ATPase" evidence="4">
    <location>
        <begin position="219"/>
        <end position="318"/>
    </location>
</feature>
<dbReference type="InterPro" id="IPR027417">
    <property type="entry name" value="P-loop_NTPase"/>
</dbReference>
<dbReference type="InterPro" id="IPR049945">
    <property type="entry name" value="AAA_22"/>
</dbReference>
<evidence type="ECO:0000313" key="6">
    <source>
        <dbReference type="EMBL" id="MDM8561865.1"/>
    </source>
</evidence>
<dbReference type="Proteomes" id="UP001171945">
    <property type="component" value="Unassembled WGS sequence"/>
</dbReference>
<dbReference type="Gene3D" id="3.40.50.300">
    <property type="entry name" value="P-loop containing nucleotide triphosphate hydrolases"/>
    <property type="match status" value="1"/>
</dbReference>
<feature type="domain" description="CHAT" evidence="3">
    <location>
        <begin position="11"/>
        <end position="174"/>
    </location>
</feature>
<organism evidence="6 7">
    <name type="scientific">Candidatus Marithioploca araucensis</name>
    <dbReference type="NCBI Taxonomy" id="70273"/>
    <lineage>
        <taxon>Bacteria</taxon>
        <taxon>Pseudomonadati</taxon>
        <taxon>Pseudomonadota</taxon>
        <taxon>Gammaproteobacteria</taxon>
        <taxon>Thiotrichales</taxon>
        <taxon>Thiotrichaceae</taxon>
        <taxon>Candidatus Marithioploca</taxon>
    </lineage>
</organism>
<dbReference type="InterPro" id="IPR019734">
    <property type="entry name" value="TPR_rpt"/>
</dbReference>
<dbReference type="Gene3D" id="1.25.40.10">
    <property type="entry name" value="Tetratricopeptide repeat domain"/>
    <property type="match status" value="1"/>
</dbReference>
<dbReference type="SUPFAM" id="SSF48452">
    <property type="entry name" value="TPR-like"/>
    <property type="match status" value="1"/>
</dbReference>
<feature type="repeat" description="TPR" evidence="1">
    <location>
        <begin position="664"/>
        <end position="697"/>
    </location>
</feature>
<sequence length="740" mass="83921">MQKTLLFLAANPKKTSPLDLKKEVEEVEKELQRLKRHEQFLFKQQWATTLEALRHALLDHKPDIIHFSGHGAGQAGILLENEAGEIQLVDGETLAHFFEMFAPQCVILNACFSALQASHIVKYVDFVIGMNQPIQDKAAIQFAIGFYDALAAGKSIPTAFQLGRTNIQANMSDAEEHLKPVLKQRFVNTHWLMPIPENRLFTGRKAILHQLQDHLHFRQVAALSGFGGVGKTQTAAHYARLHRHEYRAIFWCLAETVASLNLGLVAIARFLDLPEKNATEQKIIIAVKDWLATHSHWLLILDNADEVKMVSELTALAKGEAQHILLTTRAQMTEPYASAVAIHQMSRNEGIIFLLRRALDKPRDEIGVIRDYKLSDKISAGKLIDKLGALPLALDQAGAYIRETQCGLAGYLERYQTHGYELLRERGTLLSDHDHPESVAITWLLSFEKITAANPTAIEVLRLCAFLHPDSIPEEVFQDLDVLALDKALKVILHYSFVQRNPKTKILTIHRLVQIILRYEMDEATRRSWTEKAVRAVDSVFPQGDIDVSEWSTCERLLPCAQTCVELIEEWKLESEEAGRLLDQIAVYLYHSKADYEQVKPLYERALAIDEKVYGKEHPDVATDLNNLAALHDFQSNSDQAKPLYERALAIFEKVHGKEHPDVATSLNNLALLHEAQGNYEKAKPLYERAIKIANKFFKPDHPNVRTFSENYAGLLEKIKKQKTTKSPKPKGWLRKWLGF</sequence>
<dbReference type="Pfam" id="PF13401">
    <property type="entry name" value="AAA_22"/>
    <property type="match status" value="1"/>
</dbReference>
<dbReference type="InterPro" id="IPR056681">
    <property type="entry name" value="DUF7779"/>
</dbReference>
<name>A0ABT7VQC3_9GAMM</name>
<dbReference type="InterPro" id="IPR011990">
    <property type="entry name" value="TPR-like_helical_dom_sf"/>
</dbReference>
<comment type="caution">
    <text evidence="6">The sequence shown here is derived from an EMBL/GenBank/DDBJ whole genome shotgun (WGS) entry which is preliminary data.</text>
</comment>
<dbReference type="PROSITE" id="PS50005">
    <property type="entry name" value="TPR"/>
    <property type="match status" value="1"/>
</dbReference>
<dbReference type="Pfam" id="PF25000">
    <property type="entry name" value="DUF7779"/>
    <property type="match status" value="1"/>
</dbReference>
<evidence type="ECO:0000259" key="5">
    <source>
        <dbReference type="Pfam" id="PF25000"/>
    </source>
</evidence>
<feature type="domain" description="DUF7779" evidence="5">
    <location>
        <begin position="452"/>
        <end position="525"/>
    </location>
</feature>
<dbReference type="InterPro" id="IPR024983">
    <property type="entry name" value="CHAT_dom"/>
</dbReference>